<evidence type="ECO:0000256" key="2">
    <source>
        <dbReference type="ARBA" id="ARBA00022679"/>
    </source>
</evidence>
<dbReference type="KEGG" id="atl:Athai_61610"/>
<dbReference type="GO" id="GO:0008168">
    <property type="term" value="F:methyltransferase activity"/>
    <property type="evidence" value="ECO:0007669"/>
    <property type="project" value="UniProtKB-KW"/>
</dbReference>
<evidence type="ECO:0000313" key="6">
    <source>
        <dbReference type="Proteomes" id="UP000611640"/>
    </source>
</evidence>
<dbReference type="InterPro" id="IPR029063">
    <property type="entry name" value="SAM-dependent_MTases_sf"/>
</dbReference>
<dbReference type="Pfam" id="PF13649">
    <property type="entry name" value="Methyltransf_25"/>
    <property type="match status" value="1"/>
</dbReference>
<keyword evidence="1 5" id="KW-0489">Methyltransferase</keyword>
<accession>A0A7R7HZU9</accession>
<keyword evidence="3" id="KW-0949">S-adenosyl-L-methionine</keyword>
<dbReference type="PANTHER" id="PTHR43464">
    <property type="entry name" value="METHYLTRANSFERASE"/>
    <property type="match status" value="1"/>
</dbReference>
<dbReference type="PANTHER" id="PTHR43464:SF19">
    <property type="entry name" value="UBIQUINONE BIOSYNTHESIS O-METHYLTRANSFERASE, MITOCHONDRIAL"/>
    <property type="match status" value="1"/>
</dbReference>
<feature type="domain" description="Methyltransferase" evidence="4">
    <location>
        <begin position="67"/>
        <end position="159"/>
    </location>
</feature>
<keyword evidence="2" id="KW-0808">Transferase</keyword>
<gene>
    <name evidence="5" type="ORF">Athai_61610</name>
</gene>
<dbReference type="RefSeq" id="WP_203964657.1">
    <property type="nucleotide sequence ID" value="NZ_AP023355.1"/>
</dbReference>
<dbReference type="CDD" id="cd02440">
    <property type="entry name" value="AdoMet_MTases"/>
    <property type="match status" value="1"/>
</dbReference>
<dbReference type="Gene3D" id="3.40.50.150">
    <property type="entry name" value="Vaccinia Virus protein VP39"/>
    <property type="match status" value="1"/>
</dbReference>
<keyword evidence="6" id="KW-1185">Reference proteome</keyword>
<dbReference type="AlphaFoldDB" id="A0A7R7HZU9"/>
<evidence type="ECO:0000313" key="5">
    <source>
        <dbReference type="EMBL" id="BCJ38658.1"/>
    </source>
</evidence>
<dbReference type="EMBL" id="AP023355">
    <property type="protein sequence ID" value="BCJ38658.1"/>
    <property type="molecule type" value="Genomic_DNA"/>
</dbReference>
<dbReference type="GO" id="GO:0032259">
    <property type="term" value="P:methylation"/>
    <property type="evidence" value="ECO:0007669"/>
    <property type="project" value="UniProtKB-KW"/>
</dbReference>
<dbReference type="Proteomes" id="UP000611640">
    <property type="component" value="Chromosome"/>
</dbReference>
<organism evidence="5 6">
    <name type="scientific">Actinocatenispora thailandica</name>
    <dbReference type="NCBI Taxonomy" id="227318"/>
    <lineage>
        <taxon>Bacteria</taxon>
        <taxon>Bacillati</taxon>
        <taxon>Actinomycetota</taxon>
        <taxon>Actinomycetes</taxon>
        <taxon>Micromonosporales</taxon>
        <taxon>Micromonosporaceae</taxon>
        <taxon>Actinocatenispora</taxon>
    </lineage>
</organism>
<reference evidence="5 6" key="1">
    <citation type="submission" date="2020-08" db="EMBL/GenBank/DDBJ databases">
        <title>Whole genome shotgun sequence of Actinocatenispora thailandica NBRC 105041.</title>
        <authorList>
            <person name="Komaki H."/>
            <person name="Tamura T."/>
        </authorList>
    </citation>
    <scope>NUCLEOTIDE SEQUENCE [LARGE SCALE GENOMIC DNA]</scope>
    <source>
        <strain evidence="5 6">NBRC 105041</strain>
    </source>
</reference>
<dbReference type="InterPro" id="IPR041698">
    <property type="entry name" value="Methyltransf_25"/>
</dbReference>
<proteinExistence type="predicted"/>
<evidence type="ECO:0000256" key="1">
    <source>
        <dbReference type="ARBA" id="ARBA00022603"/>
    </source>
</evidence>
<evidence type="ECO:0000259" key="4">
    <source>
        <dbReference type="Pfam" id="PF13649"/>
    </source>
</evidence>
<sequence length="221" mass="24104">MTDDERRGYARKLAAEAVAVGDDTGWFERLYAAAESGTAVVPWADREPNPLLVDWSAARTDHRGRALVVGCGLGDDAEHLAALGYDTVAFDVAPSAVRAARERFTGSPVSYRVADLLDPPDDLLGTFDLVFEAYTVQTLQGAARRRAIGRFAELLRPGGRLLVVARARDDDGPAGRMPWPLTRAEIDAFAVDGLRPVLVEDLADTSEDPPVRRWRAEFARS</sequence>
<evidence type="ECO:0000256" key="3">
    <source>
        <dbReference type="ARBA" id="ARBA00022691"/>
    </source>
</evidence>
<dbReference type="SUPFAM" id="SSF53335">
    <property type="entry name" value="S-adenosyl-L-methionine-dependent methyltransferases"/>
    <property type="match status" value="1"/>
</dbReference>
<protein>
    <submittedName>
        <fullName evidence="5">Methyltransferase type 12</fullName>
    </submittedName>
</protein>
<name>A0A7R7HZU9_9ACTN</name>